<dbReference type="InterPro" id="IPR003439">
    <property type="entry name" value="ABC_transporter-like_ATP-bd"/>
</dbReference>
<dbReference type="OrthoDB" id="6513853at2759"/>
<evidence type="ECO:0000259" key="2">
    <source>
        <dbReference type="Pfam" id="PF00005"/>
    </source>
</evidence>
<feature type="compositionally biased region" description="Basic residues" evidence="1">
    <location>
        <begin position="62"/>
        <end position="72"/>
    </location>
</feature>
<protein>
    <submittedName>
        <fullName evidence="3">Multidrug resistance-associated protein 1</fullName>
    </submittedName>
</protein>
<feature type="region of interest" description="Disordered" evidence="1">
    <location>
        <begin position="62"/>
        <end position="126"/>
    </location>
</feature>
<dbReference type="Pfam" id="PF00005">
    <property type="entry name" value="ABC_tran"/>
    <property type="match status" value="1"/>
</dbReference>
<reference evidence="3" key="1">
    <citation type="submission" date="2020-08" db="EMBL/GenBank/DDBJ databases">
        <title>Multicomponent nature underlies the extraordinary mechanical properties of spider dragline silk.</title>
        <authorList>
            <person name="Kono N."/>
            <person name="Nakamura H."/>
            <person name="Mori M."/>
            <person name="Yoshida Y."/>
            <person name="Ohtoshi R."/>
            <person name="Malay A.D."/>
            <person name="Moran D.A.P."/>
            <person name="Tomita M."/>
            <person name="Numata K."/>
            <person name="Arakawa K."/>
        </authorList>
    </citation>
    <scope>NUCLEOTIDE SEQUENCE</scope>
</reference>
<dbReference type="Gene3D" id="3.40.50.300">
    <property type="entry name" value="P-loop containing nucleotide triphosphate hydrolases"/>
    <property type="match status" value="1"/>
</dbReference>
<evidence type="ECO:0000313" key="4">
    <source>
        <dbReference type="Proteomes" id="UP000887013"/>
    </source>
</evidence>
<organism evidence="3 4">
    <name type="scientific">Nephila pilipes</name>
    <name type="common">Giant wood spider</name>
    <name type="synonym">Nephila maculata</name>
    <dbReference type="NCBI Taxonomy" id="299642"/>
    <lineage>
        <taxon>Eukaryota</taxon>
        <taxon>Metazoa</taxon>
        <taxon>Ecdysozoa</taxon>
        <taxon>Arthropoda</taxon>
        <taxon>Chelicerata</taxon>
        <taxon>Arachnida</taxon>
        <taxon>Araneae</taxon>
        <taxon>Araneomorphae</taxon>
        <taxon>Entelegynae</taxon>
        <taxon>Araneoidea</taxon>
        <taxon>Nephilidae</taxon>
        <taxon>Nephila</taxon>
    </lineage>
</organism>
<dbReference type="InterPro" id="IPR027417">
    <property type="entry name" value="P-loop_NTPase"/>
</dbReference>
<gene>
    <name evidence="3" type="primary">NCL1_23928</name>
    <name evidence="3" type="ORF">NPIL_547371</name>
</gene>
<feature type="non-terminal residue" evidence="3">
    <location>
        <position position="1"/>
    </location>
</feature>
<accession>A0A8X6JVK3</accession>
<proteinExistence type="predicted"/>
<comment type="caution">
    <text evidence="3">The sequence shown here is derived from an EMBL/GenBank/DDBJ whole genome shotgun (WGS) entry which is preliminary data.</text>
</comment>
<dbReference type="AlphaFoldDB" id="A0A8X6JVK3"/>
<feature type="domain" description="ABC transporter" evidence="2">
    <location>
        <begin position="20"/>
        <end position="87"/>
    </location>
</feature>
<dbReference type="SUPFAM" id="SSF52540">
    <property type="entry name" value="P-loop containing nucleoside triphosphate hydrolases"/>
    <property type="match status" value="1"/>
</dbReference>
<sequence length="156" mass="17331">DPVVVENATFSWTKEDTPALTNLNFRAPEGKLVAVVGQVGAGKSSLLSALLGDMVKWCGKVNVKKPHQHSPKSKQTQQPENKWKRCTATSTPLQEPQQMPASELSAANFPPLPNRPKTNRKNWELPESTIEDPFTVLKDPDCQDMFKTLRQLVLIA</sequence>
<dbReference type="GO" id="GO:0005524">
    <property type="term" value="F:ATP binding"/>
    <property type="evidence" value="ECO:0007669"/>
    <property type="project" value="InterPro"/>
</dbReference>
<dbReference type="GO" id="GO:0016887">
    <property type="term" value="F:ATP hydrolysis activity"/>
    <property type="evidence" value="ECO:0007669"/>
    <property type="project" value="InterPro"/>
</dbReference>
<evidence type="ECO:0000256" key="1">
    <source>
        <dbReference type="SAM" id="MobiDB-lite"/>
    </source>
</evidence>
<dbReference type="Proteomes" id="UP000887013">
    <property type="component" value="Unassembled WGS sequence"/>
</dbReference>
<evidence type="ECO:0000313" key="3">
    <source>
        <dbReference type="EMBL" id="GFS61818.1"/>
    </source>
</evidence>
<dbReference type="EMBL" id="BMAW01093717">
    <property type="protein sequence ID" value="GFS61818.1"/>
    <property type="molecule type" value="Genomic_DNA"/>
</dbReference>
<feature type="compositionally biased region" description="Polar residues" evidence="1">
    <location>
        <begin position="87"/>
        <end position="100"/>
    </location>
</feature>
<name>A0A8X6JVK3_NEPPI</name>
<keyword evidence="4" id="KW-1185">Reference proteome</keyword>